<proteinExistence type="predicted"/>
<sequence>MLKASQHPEYDVRLEALGVWISCSGQPDSWGPLQAALPQLVPVLVTNMVYSEADYMILEPSQVENDNANVPDPPNSIKPRFHAESKNIDGDEDDEPADKSTHGWTADEWTARKAAAKSLDCISAVCPELVVPLVLPQIEQKLNHASWEHQEAGVLALGAVGVNCQNRLQQFLPAVINLLLRLCDAPQPLLRSISSWCVGRFGLWIFSESNASRQQVIPSVLKVILPRCLDRNKRVQEATISALMSLEETGKAQLVPYLNDIVQTLVQALSLYQVRNQQILYDTVNWLVWGVGTELDKPQYVQGLLDVVFQKYDLTPDTDVLALPLSECVASVCQVLCKGVAQRIPKVIMRCVRSINDTAMAVKMWEQNPNEFERPDTDIMSASADVLSGILEGLQEQAPQAAASLNFLAGIALCLRSPSARARQSGFWLMSVSATHCFQQLQPLLPELLPLSAANGLGPKASPTVSINACWALGEVCQRAPPEAVSAHLDPIATALLAILQRRDVKNWQVQGHDQLLAAVCILLNRLRQSTALGQHWPALCAQLSPELRAQLAQRCSERIRSTTVTGRSVCTSIIEVRLGVVGPCMGPF</sequence>
<protein>
    <recommendedName>
        <fullName evidence="9">Transportin</fullName>
    </recommendedName>
</protein>
<evidence type="ECO:0000256" key="4">
    <source>
        <dbReference type="ARBA" id="ARBA00022737"/>
    </source>
</evidence>
<evidence type="ECO:0000256" key="2">
    <source>
        <dbReference type="ARBA" id="ARBA00022448"/>
    </source>
</evidence>
<keyword evidence="2" id="KW-0813">Transport</keyword>
<dbReference type="SUPFAM" id="SSF48371">
    <property type="entry name" value="ARM repeat"/>
    <property type="match status" value="1"/>
</dbReference>
<evidence type="ECO:0000256" key="5">
    <source>
        <dbReference type="ARBA" id="ARBA00022927"/>
    </source>
</evidence>
<gene>
    <name evidence="7" type="ORF">PCOR1329_LOCUS23268</name>
</gene>
<dbReference type="PANTHER" id="PTHR10527">
    <property type="entry name" value="IMPORTIN BETA"/>
    <property type="match status" value="1"/>
</dbReference>
<dbReference type="InterPro" id="IPR011989">
    <property type="entry name" value="ARM-like"/>
</dbReference>
<evidence type="ECO:0000256" key="3">
    <source>
        <dbReference type="ARBA" id="ARBA00022490"/>
    </source>
</evidence>
<organism evidence="7 8">
    <name type="scientific">Prorocentrum cordatum</name>
    <dbReference type="NCBI Taxonomy" id="2364126"/>
    <lineage>
        <taxon>Eukaryota</taxon>
        <taxon>Sar</taxon>
        <taxon>Alveolata</taxon>
        <taxon>Dinophyceae</taxon>
        <taxon>Prorocentrales</taxon>
        <taxon>Prorocentraceae</taxon>
        <taxon>Prorocentrum</taxon>
    </lineage>
</organism>
<accession>A0ABN9RSD6</accession>
<comment type="subcellular location">
    <subcellularLocation>
        <location evidence="1">Cytoplasm</location>
    </subcellularLocation>
</comment>
<evidence type="ECO:0000256" key="1">
    <source>
        <dbReference type="ARBA" id="ARBA00004496"/>
    </source>
</evidence>
<feature type="region of interest" description="Disordered" evidence="6">
    <location>
        <begin position="64"/>
        <end position="105"/>
    </location>
</feature>
<keyword evidence="4" id="KW-0677">Repeat</keyword>
<dbReference type="EMBL" id="CAUYUJ010007860">
    <property type="protein sequence ID" value="CAK0822189.1"/>
    <property type="molecule type" value="Genomic_DNA"/>
</dbReference>
<dbReference type="InterPro" id="IPR040122">
    <property type="entry name" value="Importin_beta"/>
</dbReference>
<dbReference type="Proteomes" id="UP001189429">
    <property type="component" value="Unassembled WGS sequence"/>
</dbReference>
<dbReference type="InterPro" id="IPR016024">
    <property type="entry name" value="ARM-type_fold"/>
</dbReference>
<comment type="caution">
    <text evidence="7">The sequence shown here is derived from an EMBL/GenBank/DDBJ whole genome shotgun (WGS) entry which is preliminary data.</text>
</comment>
<keyword evidence="8" id="KW-1185">Reference proteome</keyword>
<evidence type="ECO:0000313" key="7">
    <source>
        <dbReference type="EMBL" id="CAK0822189.1"/>
    </source>
</evidence>
<keyword evidence="5" id="KW-0653">Protein transport</keyword>
<keyword evidence="3" id="KW-0963">Cytoplasm</keyword>
<evidence type="ECO:0008006" key="9">
    <source>
        <dbReference type="Google" id="ProtNLM"/>
    </source>
</evidence>
<name>A0ABN9RSD6_9DINO</name>
<reference evidence="7" key="1">
    <citation type="submission" date="2023-10" db="EMBL/GenBank/DDBJ databases">
        <authorList>
            <person name="Chen Y."/>
            <person name="Shah S."/>
            <person name="Dougan E. K."/>
            <person name="Thang M."/>
            <person name="Chan C."/>
        </authorList>
    </citation>
    <scope>NUCLEOTIDE SEQUENCE [LARGE SCALE GENOMIC DNA]</scope>
</reference>
<dbReference type="Gene3D" id="1.25.10.10">
    <property type="entry name" value="Leucine-rich Repeat Variant"/>
    <property type="match status" value="1"/>
</dbReference>
<evidence type="ECO:0000313" key="8">
    <source>
        <dbReference type="Proteomes" id="UP001189429"/>
    </source>
</evidence>
<dbReference type="Pfam" id="PF13513">
    <property type="entry name" value="HEAT_EZ"/>
    <property type="match status" value="1"/>
</dbReference>
<evidence type="ECO:0000256" key="6">
    <source>
        <dbReference type="SAM" id="MobiDB-lite"/>
    </source>
</evidence>